<proteinExistence type="inferred from homology"/>
<evidence type="ECO:0000256" key="3">
    <source>
        <dbReference type="ARBA" id="ARBA00007870"/>
    </source>
</evidence>
<evidence type="ECO:0000256" key="9">
    <source>
        <dbReference type="ARBA" id="ARBA00048793"/>
    </source>
</evidence>
<sequence length="309" mass="33539">MHTVIMGTGGVGGYFGGKIAQSGQQVTFIARGKHLEALQQNGLKVKSIEGDFSVPSVTATDAIAKVGKADVILLSTKAWQVTEAASQLQPLLKKETVVIPLQNGADNADNVGDVIDPSHVLGGLCKIYSKIEAPGVIHHFGYPPEIVFGELDNSKTARLQHIKAIFDKAGVTNTIAENIQVAIWNKFMFIATLSGLGALTRATIGELYQDESLQKMLRDTATEIYKVAKAKKIPLQPNTVDTILNFISKQPYDSTTSTQRDILEGRPSELENFNGYIVAEGKKLAIPTPVNEFVYACLQPMERKARDSK</sequence>
<evidence type="ECO:0000256" key="10">
    <source>
        <dbReference type="RuleBase" id="RU362068"/>
    </source>
</evidence>
<reference evidence="13 14" key="1">
    <citation type="submission" date="2019-02" db="EMBL/GenBank/DDBJ databases">
        <title>Genomic Encyclopedia of Type Strains, Phase IV (KMG-IV): sequencing the most valuable type-strain genomes for metagenomic binning, comparative biology and taxonomic classification.</title>
        <authorList>
            <person name="Goeker M."/>
        </authorList>
    </citation>
    <scope>NUCLEOTIDE SEQUENCE [LARGE SCALE GENOMIC DNA]</scope>
    <source>
        <strain evidence="13 14">DSM 17196</strain>
    </source>
</reference>
<keyword evidence="10" id="KW-0566">Pantothenate biosynthesis</keyword>
<dbReference type="InterPro" id="IPR013328">
    <property type="entry name" value="6PGD_dom2"/>
</dbReference>
<dbReference type="InterPro" id="IPR013752">
    <property type="entry name" value="KPA_reductase"/>
</dbReference>
<feature type="domain" description="Ketopantoate reductase N-terminal" evidence="11">
    <location>
        <begin position="4"/>
        <end position="152"/>
    </location>
</feature>
<dbReference type="UniPathway" id="UPA00028">
    <property type="reaction ID" value="UER00004"/>
</dbReference>
<dbReference type="RefSeq" id="WP_130285455.1">
    <property type="nucleotide sequence ID" value="NZ_SGXE01000001.1"/>
</dbReference>
<dbReference type="NCBIfam" id="TIGR00745">
    <property type="entry name" value="apbA_panE"/>
    <property type="match status" value="1"/>
</dbReference>
<protein>
    <recommendedName>
        <fullName evidence="5 10">2-dehydropantoate 2-reductase</fullName>
        <ecNumber evidence="4 10">1.1.1.169</ecNumber>
    </recommendedName>
    <alternativeName>
        <fullName evidence="8 10">Ketopantoate reductase</fullName>
    </alternativeName>
</protein>
<evidence type="ECO:0000256" key="7">
    <source>
        <dbReference type="ARBA" id="ARBA00023002"/>
    </source>
</evidence>
<dbReference type="AlphaFoldDB" id="A0A4Q7PIJ4"/>
<dbReference type="PANTHER" id="PTHR21708:SF26">
    <property type="entry name" value="2-DEHYDROPANTOATE 2-REDUCTASE"/>
    <property type="match status" value="1"/>
</dbReference>
<evidence type="ECO:0000259" key="11">
    <source>
        <dbReference type="Pfam" id="PF02558"/>
    </source>
</evidence>
<comment type="catalytic activity">
    <reaction evidence="9 10">
        <text>(R)-pantoate + NADP(+) = 2-dehydropantoate + NADPH + H(+)</text>
        <dbReference type="Rhea" id="RHEA:16233"/>
        <dbReference type="ChEBI" id="CHEBI:11561"/>
        <dbReference type="ChEBI" id="CHEBI:15378"/>
        <dbReference type="ChEBI" id="CHEBI:15980"/>
        <dbReference type="ChEBI" id="CHEBI:57783"/>
        <dbReference type="ChEBI" id="CHEBI:58349"/>
        <dbReference type="EC" id="1.1.1.169"/>
    </reaction>
</comment>
<evidence type="ECO:0000256" key="1">
    <source>
        <dbReference type="ARBA" id="ARBA00002919"/>
    </source>
</evidence>
<dbReference type="InterPro" id="IPR051402">
    <property type="entry name" value="KPR-Related"/>
</dbReference>
<dbReference type="InterPro" id="IPR008927">
    <property type="entry name" value="6-PGluconate_DH-like_C_sf"/>
</dbReference>
<dbReference type="Gene3D" id="1.10.1040.10">
    <property type="entry name" value="N-(1-d-carboxylethyl)-l-norvaline Dehydrogenase, domain 2"/>
    <property type="match status" value="1"/>
</dbReference>
<dbReference type="SUPFAM" id="SSF51735">
    <property type="entry name" value="NAD(P)-binding Rossmann-fold domains"/>
    <property type="match status" value="1"/>
</dbReference>
<dbReference type="Proteomes" id="UP000292262">
    <property type="component" value="Unassembled WGS sequence"/>
</dbReference>
<comment type="function">
    <text evidence="1 10">Catalyzes the NADPH-dependent reduction of ketopantoate into pantoic acid.</text>
</comment>
<keyword evidence="6 10" id="KW-0521">NADP</keyword>
<comment type="caution">
    <text evidence="13">The sequence shown here is derived from an EMBL/GenBank/DDBJ whole genome shotgun (WGS) entry which is preliminary data.</text>
</comment>
<dbReference type="EMBL" id="SGXE01000001">
    <property type="protein sequence ID" value="RZS99630.1"/>
    <property type="molecule type" value="Genomic_DNA"/>
</dbReference>
<name>A0A4Q7PIJ4_9FLAO</name>
<evidence type="ECO:0000259" key="12">
    <source>
        <dbReference type="Pfam" id="PF08546"/>
    </source>
</evidence>
<organism evidence="13 14">
    <name type="scientific">Aquimarina brevivitae</name>
    <dbReference type="NCBI Taxonomy" id="323412"/>
    <lineage>
        <taxon>Bacteria</taxon>
        <taxon>Pseudomonadati</taxon>
        <taxon>Bacteroidota</taxon>
        <taxon>Flavobacteriia</taxon>
        <taxon>Flavobacteriales</taxon>
        <taxon>Flavobacteriaceae</taxon>
        <taxon>Aquimarina</taxon>
    </lineage>
</organism>
<evidence type="ECO:0000313" key="13">
    <source>
        <dbReference type="EMBL" id="RZS99630.1"/>
    </source>
</evidence>
<accession>A0A4Q7PIJ4</accession>
<dbReference type="GO" id="GO:0015940">
    <property type="term" value="P:pantothenate biosynthetic process"/>
    <property type="evidence" value="ECO:0007669"/>
    <property type="project" value="UniProtKB-UniPathway"/>
</dbReference>
<dbReference type="Gene3D" id="3.40.50.720">
    <property type="entry name" value="NAD(P)-binding Rossmann-like Domain"/>
    <property type="match status" value="1"/>
</dbReference>
<dbReference type="GO" id="GO:0005737">
    <property type="term" value="C:cytoplasm"/>
    <property type="evidence" value="ECO:0007669"/>
    <property type="project" value="TreeGrafter"/>
</dbReference>
<feature type="domain" description="Ketopantoate reductase C-terminal" evidence="12">
    <location>
        <begin position="178"/>
        <end position="301"/>
    </location>
</feature>
<dbReference type="Pfam" id="PF08546">
    <property type="entry name" value="ApbA_C"/>
    <property type="match status" value="1"/>
</dbReference>
<dbReference type="InterPro" id="IPR036291">
    <property type="entry name" value="NAD(P)-bd_dom_sf"/>
</dbReference>
<evidence type="ECO:0000256" key="5">
    <source>
        <dbReference type="ARBA" id="ARBA00019465"/>
    </source>
</evidence>
<evidence type="ECO:0000256" key="6">
    <source>
        <dbReference type="ARBA" id="ARBA00022857"/>
    </source>
</evidence>
<comment type="similarity">
    <text evidence="3 10">Belongs to the ketopantoate reductase family.</text>
</comment>
<dbReference type="OrthoDB" id="9796561at2"/>
<keyword evidence="14" id="KW-1185">Reference proteome</keyword>
<evidence type="ECO:0000256" key="8">
    <source>
        <dbReference type="ARBA" id="ARBA00032024"/>
    </source>
</evidence>
<dbReference type="InterPro" id="IPR013332">
    <property type="entry name" value="KPR_N"/>
</dbReference>
<dbReference type="PANTHER" id="PTHR21708">
    <property type="entry name" value="PROBABLE 2-DEHYDROPANTOATE 2-REDUCTASE"/>
    <property type="match status" value="1"/>
</dbReference>
<evidence type="ECO:0000256" key="2">
    <source>
        <dbReference type="ARBA" id="ARBA00004994"/>
    </source>
</evidence>
<dbReference type="FunFam" id="3.40.50.720:FF:000307">
    <property type="entry name" value="2-dehydropantoate 2-reductase"/>
    <property type="match status" value="1"/>
</dbReference>
<keyword evidence="7 10" id="KW-0560">Oxidoreductase</keyword>
<evidence type="ECO:0000256" key="4">
    <source>
        <dbReference type="ARBA" id="ARBA00013014"/>
    </source>
</evidence>
<dbReference type="SUPFAM" id="SSF48179">
    <property type="entry name" value="6-phosphogluconate dehydrogenase C-terminal domain-like"/>
    <property type="match status" value="1"/>
</dbReference>
<gene>
    <name evidence="13" type="ORF">EV197_0853</name>
</gene>
<dbReference type="GO" id="GO:0008677">
    <property type="term" value="F:2-dehydropantoate 2-reductase activity"/>
    <property type="evidence" value="ECO:0007669"/>
    <property type="project" value="UniProtKB-EC"/>
</dbReference>
<comment type="pathway">
    <text evidence="2 10">Cofactor biosynthesis; (R)-pantothenate biosynthesis; (R)-pantoate from 3-methyl-2-oxobutanoate: step 2/2.</text>
</comment>
<dbReference type="EC" id="1.1.1.169" evidence="4 10"/>
<dbReference type="Pfam" id="PF02558">
    <property type="entry name" value="ApbA"/>
    <property type="match status" value="1"/>
</dbReference>
<dbReference type="FunFam" id="1.10.1040.10:FF:000017">
    <property type="entry name" value="2-dehydropantoate 2-reductase"/>
    <property type="match status" value="1"/>
</dbReference>
<evidence type="ECO:0000313" key="14">
    <source>
        <dbReference type="Proteomes" id="UP000292262"/>
    </source>
</evidence>
<dbReference type="InterPro" id="IPR003710">
    <property type="entry name" value="ApbA"/>
</dbReference>